<evidence type="ECO:0000313" key="3">
    <source>
        <dbReference type="Proteomes" id="UP000061348"/>
    </source>
</evidence>
<sequence>MVFQFRDAQQPAKTRHQRVGFGDGVIEFYRVGRVFLGLLLDAVKLGAQASKRGAQVVGDVVAHALDLVHQFFDAVEHGIDDGGEHVQLVAPVGQRQPVREVAGDDGLGAGLDPANAPQRAAAQQVPAGSARNDGQGQRPQQGVPDNPRYPEQRAVGAYQHQPAAVFGVGGHGVAAVLGQFGVIGLHAIGQGVDLAIQRQVGWYGTDRPAQGAKLLIEQAIGVHALHVEGHAGGQRFHQFFAVETLEKMLALQQGMARQVAEVA</sequence>
<dbReference type="AlphaFoldDB" id="A0A109LLR3"/>
<feature type="region of interest" description="Disordered" evidence="1">
    <location>
        <begin position="101"/>
        <end position="150"/>
    </location>
</feature>
<organism evidence="2 3">
    <name type="scientific">Pseudomonas fluorescens</name>
    <dbReference type="NCBI Taxonomy" id="294"/>
    <lineage>
        <taxon>Bacteria</taxon>
        <taxon>Pseudomonadati</taxon>
        <taxon>Pseudomonadota</taxon>
        <taxon>Gammaproteobacteria</taxon>
        <taxon>Pseudomonadales</taxon>
        <taxon>Pseudomonadaceae</taxon>
        <taxon>Pseudomonas</taxon>
    </lineage>
</organism>
<proteinExistence type="predicted"/>
<protein>
    <submittedName>
        <fullName evidence="2">Uncharacterized protein</fullName>
    </submittedName>
</protein>
<gene>
    <name evidence="2" type="ORF">PFLmoz3_00657</name>
</gene>
<comment type="caution">
    <text evidence="2">The sequence shown here is derived from an EMBL/GenBank/DDBJ whole genome shotgun (WGS) entry which is preliminary data.</text>
</comment>
<evidence type="ECO:0000256" key="1">
    <source>
        <dbReference type="SAM" id="MobiDB-lite"/>
    </source>
</evidence>
<dbReference type="EMBL" id="LCYA01000021">
    <property type="protein sequence ID" value="KWV89715.1"/>
    <property type="molecule type" value="Genomic_DNA"/>
</dbReference>
<feature type="compositionally biased region" description="Low complexity" evidence="1">
    <location>
        <begin position="110"/>
        <end position="127"/>
    </location>
</feature>
<accession>A0A109LLR3</accession>
<reference evidence="2 3" key="1">
    <citation type="submission" date="2015-05" db="EMBL/GenBank/DDBJ databases">
        <title>A genomic and transcriptomic approach to investigate the blue pigment phenotype in Pseudomonas fluorescens.</title>
        <authorList>
            <person name="Andreani N.A."/>
            <person name="Cardazzo B."/>
        </authorList>
    </citation>
    <scope>NUCLEOTIDE SEQUENCE [LARGE SCALE GENOMIC DNA]</scope>
    <source>
        <strain evidence="2 3">Ps_22</strain>
    </source>
</reference>
<evidence type="ECO:0000313" key="2">
    <source>
        <dbReference type="EMBL" id="KWV89715.1"/>
    </source>
</evidence>
<dbReference type="Proteomes" id="UP000061348">
    <property type="component" value="Unassembled WGS sequence"/>
</dbReference>
<name>A0A109LLR3_PSEFL</name>